<dbReference type="Pfam" id="PF07819">
    <property type="entry name" value="PGAP1"/>
    <property type="match status" value="1"/>
</dbReference>
<feature type="repeat" description="ANK" evidence="5">
    <location>
        <begin position="1239"/>
        <end position="1267"/>
    </location>
</feature>
<feature type="repeat" description="ANK" evidence="5">
    <location>
        <begin position="1270"/>
        <end position="1302"/>
    </location>
</feature>
<feature type="domain" description="GPI inositol-deacylase PGAP1-like alpha/beta" evidence="9">
    <location>
        <begin position="49"/>
        <end position="118"/>
    </location>
</feature>
<dbReference type="PANTHER" id="PTHR24198">
    <property type="entry name" value="ANKYRIN REPEAT AND PROTEIN KINASE DOMAIN-CONTAINING PROTEIN"/>
    <property type="match status" value="1"/>
</dbReference>
<organism evidence="11 12">
    <name type="scientific">Immersiella caudata</name>
    <dbReference type="NCBI Taxonomy" id="314043"/>
    <lineage>
        <taxon>Eukaryota</taxon>
        <taxon>Fungi</taxon>
        <taxon>Dikarya</taxon>
        <taxon>Ascomycota</taxon>
        <taxon>Pezizomycotina</taxon>
        <taxon>Sordariomycetes</taxon>
        <taxon>Sordariomycetidae</taxon>
        <taxon>Sordariales</taxon>
        <taxon>Lasiosphaeriaceae</taxon>
        <taxon>Immersiella</taxon>
    </lineage>
</organism>
<evidence type="ECO:0000259" key="10">
    <source>
        <dbReference type="Pfam" id="PF24883"/>
    </source>
</evidence>
<evidence type="ECO:0000256" key="1">
    <source>
        <dbReference type="ARBA" id="ARBA00003496"/>
    </source>
</evidence>
<dbReference type="InterPro" id="IPR036770">
    <property type="entry name" value="Ankyrin_rpt-contain_sf"/>
</dbReference>
<reference evidence="11" key="1">
    <citation type="submission" date="2023-06" db="EMBL/GenBank/DDBJ databases">
        <title>Genome-scale phylogeny and comparative genomics of the fungal order Sordariales.</title>
        <authorList>
            <consortium name="Lawrence Berkeley National Laboratory"/>
            <person name="Hensen N."/>
            <person name="Bonometti L."/>
            <person name="Westerberg I."/>
            <person name="Brannstrom I.O."/>
            <person name="Guillou S."/>
            <person name="Cros-Aarteil S."/>
            <person name="Calhoun S."/>
            <person name="Haridas S."/>
            <person name="Kuo A."/>
            <person name="Mondo S."/>
            <person name="Pangilinan J."/>
            <person name="Riley R."/>
            <person name="Labutti K."/>
            <person name="Andreopoulos B."/>
            <person name="Lipzen A."/>
            <person name="Chen C."/>
            <person name="Yanf M."/>
            <person name="Daum C."/>
            <person name="Ng V."/>
            <person name="Clum A."/>
            <person name="Steindorff A."/>
            <person name="Ohm R."/>
            <person name="Martin F."/>
            <person name="Silar P."/>
            <person name="Natvig D."/>
            <person name="Lalanne C."/>
            <person name="Gautier V."/>
            <person name="Ament-Velasquez S.L."/>
            <person name="Kruys A."/>
            <person name="Hutchinson M.I."/>
            <person name="Powell A.J."/>
            <person name="Barry K."/>
            <person name="Miller A.N."/>
            <person name="Grigoriev I.V."/>
            <person name="Debuchy R."/>
            <person name="Gladieux P."/>
            <person name="Thoren M.H."/>
            <person name="Johannesson H."/>
        </authorList>
    </citation>
    <scope>NUCLEOTIDE SEQUENCE</scope>
    <source>
        <strain evidence="11">CBS 606.72</strain>
    </source>
</reference>
<dbReference type="SUPFAM" id="SSF48403">
    <property type="entry name" value="Ankyrin repeat"/>
    <property type="match status" value="2"/>
</dbReference>
<evidence type="ECO:0000256" key="3">
    <source>
        <dbReference type="ARBA" id="ARBA00022737"/>
    </source>
</evidence>
<dbReference type="InterPro" id="IPR056884">
    <property type="entry name" value="NPHP3-like_N"/>
</dbReference>
<protein>
    <recommendedName>
        <fullName evidence="2 6">GPI inositol-deacylase</fullName>
        <ecNumber evidence="6">3.1.-.-</ecNumber>
    </recommendedName>
</protein>
<evidence type="ECO:0000256" key="2">
    <source>
        <dbReference type="ARBA" id="ARBA00015856"/>
    </source>
</evidence>
<comment type="similarity">
    <text evidence="6">Belongs to the GPI inositol-deacylase family.</text>
</comment>
<dbReference type="GO" id="GO:0005789">
    <property type="term" value="C:endoplasmic reticulum membrane"/>
    <property type="evidence" value="ECO:0007669"/>
    <property type="project" value="UniProtKB-SubCell"/>
</dbReference>
<comment type="caution">
    <text evidence="11">The sequence shown here is derived from an EMBL/GenBank/DDBJ whole genome shotgun (WGS) entry which is preliminary data.</text>
</comment>
<dbReference type="PROSITE" id="PS50297">
    <property type="entry name" value="ANK_REP_REGION"/>
    <property type="match status" value="4"/>
</dbReference>
<comment type="subcellular location">
    <subcellularLocation>
        <location evidence="6">Endoplasmic reticulum membrane</location>
    </subcellularLocation>
</comment>
<dbReference type="SUPFAM" id="SSF53474">
    <property type="entry name" value="alpha/beta-Hydrolases"/>
    <property type="match status" value="1"/>
</dbReference>
<dbReference type="GO" id="GO:0016788">
    <property type="term" value="F:hydrolase activity, acting on ester bonds"/>
    <property type="evidence" value="ECO:0007669"/>
    <property type="project" value="InterPro"/>
</dbReference>
<feature type="repeat" description="ANK" evidence="5">
    <location>
        <begin position="1370"/>
        <end position="1402"/>
    </location>
</feature>
<feature type="repeat" description="ANK" evidence="5">
    <location>
        <begin position="981"/>
        <end position="1013"/>
    </location>
</feature>
<dbReference type="Pfam" id="PF00023">
    <property type="entry name" value="Ank"/>
    <property type="match status" value="1"/>
</dbReference>
<name>A0AA40CAH8_9PEZI</name>
<dbReference type="Gene3D" id="1.25.40.20">
    <property type="entry name" value="Ankyrin repeat-containing domain"/>
    <property type="match status" value="4"/>
</dbReference>
<dbReference type="GO" id="GO:0015031">
    <property type="term" value="P:protein transport"/>
    <property type="evidence" value="ECO:0007669"/>
    <property type="project" value="UniProtKB-KW"/>
</dbReference>
<feature type="coiled-coil region" evidence="7">
    <location>
        <begin position="1413"/>
        <end position="1440"/>
    </location>
</feature>
<evidence type="ECO:0000256" key="5">
    <source>
        <dbReference type="PROSITE-ProRule" id="PRU00023"/>
    </source>
</evidence>
<dbReference type="EMBL" id="JAULSU010000001">
    <property type="protein sequence ID" value="KAK0631581.1"/>
    <property type="molecule type" value="Genomic_DNA"/>
</dbReference>
<evidence type="ECO:0000256" key="6">
    <source>
        <dbReference type="RuleBase" id="RU365011"/>
    </source>
</evidence>
<evidence type="ECO:0000256" key="8">
    <source>
        <dbReference type="SAM" id="MobiDB-lite"/>
    </source>
</evidence>
<dbReference type="Gene3D" id="3.40.50.300">
    <property type="entry name" value="P-loop containing nucleotide triphosphate hydrolases"/>
    <property type="match status" value="1"/>
</dbReference>
<comment type="function">
    <text evidence="1 6">Involved in inositol deacylation of GPI-anchored proteins which plays important roles in the quality control and ER-associated degradation of GPI-anchored proteins.</text>
</comment>
<accession>A0AA40CAH8</accession>
<keyword evidence="6" id="KW-0472">Membrane</keyword>
<feature type="region of interest" description="Disordered" evidence="8">
    <location>
        <begin position="1467"/>
        <end position="1505"/>
    </location>
</feature>
<dbReference type="PANTHER" id="PTHR24198:SF165">
    <property type="entry name" value="ANKYRIN REPEAT-CONTAINING PROTEIN-RELATED"/>
    <property type="match status" value="1"/>
</dbReference>
<keyword evidence="6" id="KW-0813">Transport</keyword>
<keyword evidence="4 5" id="KW-0040">ANK repeat</keyword>
<feature type="region of interest" description="Disordered" evidence="8">
    <location>
        <begin position="789"/>
        <end position="835"/>
    </location>
</feature>
<feature type="repeat" description="ANK" evidence="5">
    <location>
        <begin position="1337"/>
        <end position="1369"/>
    </location>
</feature>
<feature type="domain" description="Nephrocystin 3-like N-terminal" evidence="10">
    <location>
        <begin position="309"/>
        <end position="479"/>
    </location>
</feature>
<keyword evidence="7" id="KW-0175">Coiled coil</keyword>
<dbReference type="SMART" id="SM00248">
    <property type="entry name" value="ANK"/>
    <property type="match status" value="14"/>
</dbReference>
<evidence type="ECO:0000259" key="9">
    <source>
        <dbReference type="Pfam" id="PF07819"/>
    </source>
</evidence>
<keyword evidence="6" id="KW-0378">Hydrolase</keyword>
<dbReference type="Proteomes" id="UP001175000">
    <property type="component" value="Unassembled WGS sequence"/>
</dbReference>
<dbReference type="InterPro" id="IPR029058">
    <property type="entry name" value="AB_hydrolase_fold"/>
</dbReference>
<gene>
    <name evidence="11" type="ORF">B0T14DRAFT_467622</name>
</gene>
<dbReference type="InterPro" id="IPR027417">
    <property type="entry name" value="P-loop_NTPase"/>
</dbReference>
<proteinExistence type="inferred from homology"/>
<keyword evidence="3" id="KW-0677">Repeat</keyword>
<dbReference type="Pfam" id="PF12796">
    <property type="entry name" value="Ank_2"/>
    <property type="match status" value="3"/>
</dbReference>
<dbReference type="InterPro" id="IPR012908">
    <property type="entry name" value="PGAP1-ab_dom-like"/>
</dbReference>
<evidence type="ECO:0000313" key="11">
    <source>
        <dbReference type="EMBL" id="KAK0631581.1"/>
    </source>
</evidence>
<evidence type="ECO:0000256" key="4">
    <source>
        <dbReference type="ARBA" id="ARBA00023043"/>
    </source>
</evidence>
<keyword evidence="6" id="KW-0653">Protein transport</keyword>
<dbReference type="Pfam" id="PF24883">
    <property type="entry name" value="NPHP3_N"/>
    <property type="match status" value="1"/>
</dbReference>
<feature type="compositionally biased region" description="Low complexity" evidence="8">
    <location>
        <begin position="1491"/>
        <end position="1505"/>
    </location>
</feature>
<feature type="region of interest" description="Disordered" evidence="8">
    <location>
        <begin position="678"/>
        <end position="697"/>
    </location>
</feature>
<evidence type="ECO:0000256" key="7">
    <source>
        <dbReference type="SAM" id="Coils"/>
    </source>
</evidence>
<evidence type="ECO:0000313" key="12">
    <source>
        <dbReference type="Proteomes" id="UP001175000"/>
    </source>
</evidence>
<keyword evidence="12" id="KW-1185">Reference proteome</keyword>
<sequence length="1505" mass="165136">MWDEKDDKSFNWLKSDEGLKKDFPKARVMLYCYASAYKGSYKIKQYMDNIATIMLDALQLKRENSARRPIVLIGHSMGGLVAAKVLTMTEICRDKYPNMYEGIVGVFTFGTPFGGAPVAEIASEWIKLNRATGLAVDSKLVDLMKPGSEWLRELRKEFVRSAGKLGQKVDLHCFWERLPTEWDDIIEKLAGTAFPQASLNRLRLNECRDFVSRELATLDGAQDTGLARTHRNLVRFEGFKDDAYQLVRAPLKRVVHAASLSAKERFNSTRQSSISRSDLTSVINSLEGADVERRFRDIKRRVGLAPDPWILREPECQAWFESEGELRDDYLWIHGREGKGKTAAATAIINKIQSTINRDDMNQTDRFPDLLAYFFCDQAPDYCTAEDVVKSLLRQLCQQQDVLATYAKQFVSRKDQDRSSGNNKAALGIENLWQSLLDMLTETSIGTIYFVLCNLHELPEDDESTRKLLSFIRKATQDSALDAEIDTGPEFAQRRKRVRTKWLFATRDRLPIRRVLDENPAVRNIDLSDEKYGDMVQRELQQHAWTKVHGLQKKKGYNKATSYYAGSVLGNQAESTKWIDVAVVQLAALPDNANHIRVRKLLERVPQDFATLLHQAWKTILVPHEGTVEAIKELLRALVLTYENPTESELLVLAGLSSDDKETSEGLLRELIGKCKPLLQRIPPPPPPGAGGTTRPDEFKIGFLNQDVKRHLQRESELKDLLGLDRDAVRLQHGILALNCFSHIRDSIASETLPVPDQAPHQEAAQGVVGTASKTADASLAGALGAVNDSSAIEESQLGEMDEEDSDGEGYDELDGEEGDDSDANYFGTMAGAPDGDNTIEANLKQWPTSMLPYATKHWLQHASEASPDIAGRLVSLERDFWEAGSEIRQVWLTEFQRLTGRFGGFPIDKNIKALHVAATVGFPRLVESLVNAGYAQEVNEYDSFINTPLHLAAYFGRTDNVEQLLLIKDINTDDAGPDGTASTPLSMAAASGKIAAMTQLLDHGADPNSRSNWFGPVISAAILSGNGDAVRLLLERGAKLNHPNISANHLRPLALAAQYSDITMFEIVLAAGRESLDSDEYGGALVAACTSGRIEVVTRLIEFQLDREHFQNSLNRAYPEQNWDVVKLLLQNMPGLDCNDAFYAAATDVEHRVDVLTAMWGCTSGAIDKAILDKSLYEATDSEKESTVKALLEMGADPNAQGEQFGNALTAAANDGTDAIVQALLDAGAIPTSPSGWALQAAAQQGHASVVTTLLDRGADVNHFSPSHASRTALQAACDCGHSDVVKILIQAGANPNLGGGPSERPIFIAADTRPEVLPHLLAAEGIELNIVGGPEDTSPLCNAAAFLPLECVKALVDAGADVNLVDDEGDTALMSAAGVGEGSCVRFLLRQGANLVTENPESEGGYDTALEAALETLFEELEENKAKGEKECVDLLASRAVVILKELKKRADAGDPTAQEILAFEKETRVPDMADESAEEDREQKELENGLGNLTLGGDDTDD</sequence>
<dbReference type="InterPro" id="IPR002110">
    <property type="entry name" value="Ankyrin_rpt"/>
</dbReference>
<dbReference type="PROSITE" id="PS50088">
    <property type="entry name" value="ANK_REPEAT"/>
    <property type="match status" value="5"/>
</dbReference>
<dbReference type="Gene3D" id="3.40.50.1820">
    <property type="entry name" value="alpha/beta hydrolase"/>
    <property type="match status" value="1"/>
</dbReference>
<keyword evidence="6" id="KW-0256">Endoplasmic reticulum</keyword>
<feature type="compositionally biased region" description="Acidic residues" evidence="8">
    <location>
        <begin position="800"/>
        <end position="823"/>
    </location>
</feature>
<dbReference type="EC" id="3.1.-.-" evidence="6"/>